<accession>A0AAV7V9E0</accession>
<organism evidence="2 3">
    <name type="scientific">Pleurodeles waltl</name>
    <name type="common">Iberian ribbed newt</name>
    <dbReference type="NCBI Taxonomy" id="8319"/>
    <lineage>
        <taxon>Eukaryota</taxon>
        <taxon>Metazoa</taxon>
        <taxon>Chordata</taxon>
        <taxon>Craniata</taxon>
        <taxon>Vertebrata</taxon>
        <taxon>Euteleostomi</taxon>
        <taxon>Amphibia</taxon>
        <taxon>Batrachia</taxon>
        <taxon>Caudata</taxon>
        <taxon>Salamandroidea</taxon>
        <taxon>Salamandridae</taxon>
        <taxon>Pleurodelinae</taxon>
        <taxon>Pleurodeles</taxon>
    </lineage>
</organism>
<feature type="compositionally biased region" description="Basic and acidic residues" evidence="1">
    <location>
        <begin position="71"/>
        <end position="81"/>
    </location>
</feature>
<feature type="region of interest" description="Disordered" evidence="1">
    <location>
        <begin position="33"/>
        <end position="155"/>
    </location>
</feature>
<sequence length="155" mass="16962">MQGQHRVGLPASPPSRRWLGRQESALCLRKHVHPKEEATCGVENREEEDTAGVKEGAAGVKEDAVGEEEDVARGRSEKEDRGPEEETPGVPEGICAATKEGETHGDEGFLRSTMTPGPRAIPGKKGNPGTIKRQDQQRRKLEGGGEKEKRQEEKF</sequence>
<evidence type="ECO:0000256" key="1">
    <source>
        <dbReference type="SAM" id="MobiDB-lite"/>
    </source>
</evidence>
<feature type="compositionally biased region" description="Basic and acidic residues" evidence="1">
    <location>
        <begin position="99"/>
        <end position="109"/>
    </location>
</feature>
<dbReference type="Proteomes" id="UP001066276">
    <property type="component" value="Chromosome 2_1"/>
</dbReference>
<dbReference type="AlphaFoldDB" id="A0AAV7V9E0"/>
<protein>
    <submittedName>
        <fullName evidence="2">Uncharacterized protein</fullName>
    </submittedName>
</protein>
<proteinExistence type="predicted"/>
<gene>
    <name evidence="2" type="ORF">NDU88_000598</name>
</gene>
<evidence type="ECO:0000313" key="2">
    <source>
        <dbReference type="EMBL" id="KAJ1196733.1"/>
    </source>
</evidence>
<feature type="compositionally biased region" description="Basic and acidic residues" evidence="1">
    <location>
        <begin position="132"/>
        <end position="155"/>
    </location>
</feature>
<dbReference type="EMBL" id="JANPWB010000003">
    <property type="protein sequence ID" value="KAJ1196733.1"/>
    <property type="molecule type" value="Genomic_DNA"/>
</dbReference>
<comment type="caution">
    <text evidence="2">The sequence shown here is derived from an EMBL/GenBank/DDBJ whole genome shotgun (WGS) entry which is preliminary data.</text>
</comment>
<keyword evidence="3" id="KW-1185">Reference proteome</keyword>
<reference evidence="2" key="1">
    <citation type="journal article" date="2022" name="bioRxiv">
        <title>Sequencing and chromosome-scale assembly of the giantPleurodeles waltlgenome.</title>
        <authorList>
            <person name="Brown T."/>
            <person name="Elewa A."/>
            <person name="Iarovenko S."/>
            <person name="Subramanian E."/>
            <person name="Araus A.J."/>
            <person name="Petzold A."/>
            <person name="Susuki M."/>
            <person name="Suzuki K.-i.T."/>
            <person name="Hayashi T."/>
            <person name="Toyoda A."/>
            <person name="Oliveira C."/>
            <person name="Osipova E."/>
            <person name="Leigh N.D."/>
            <person name="Simon A."/>
            <person name="Yun M.H."/>
        </authorList>
    </citation>
    <scope>NUCLEOTIDE SEQUENCE</scope>
    <source>
        <strain evidence="2">20211129_DDA</strain>
        <tissue evidence="2">Liver</tissue>
    </source>
</reference>
<evidence type="ECO:0000313" key="3">
    <source>
        <dbReference type="Proteomes" id="UP001066276"/>
    </source>
</evidence>
<name>A0AAV7V9E0_PLEWA</name>